<dbReference type="Proteomes" id="UP000261811">
    <property type="component" value="Unassembled WGS sequence"/>
</dbReference>
<keyword evidence="4" id="KW-1185">Reference proteome</keyword>
<accession>A0A372JMJ2</accession>
<dbReference type="OrthoDB" id="3483537at2"/>
<keyword evidence="2" id="KW-1133">Transmembrane helix</keyword>
<keyword evidence="2" id="KW-0472">Membrane</keyword>
<comment type="caution">
    <text evidence="3">The sequence shown here is derived from an EMBL/GenBank/DDBJ whole genome shotgun (WGS) entry which is preliminary data.</text>
</comment>
<gene>
    <name evidence="3" type="ORF">DZF91_13250</name>
</gene>
<protein>
    <submittedName>
        <fullName evidence="3">Uncharacterized protein</fullName>
    </submittedName>
</protein>
<feature type="region of interest" description="Disordered" evidence="1">
    <location>
        <begin position="42"/>
        <end position="68"/>
    </location>
</feature>
<dbReference type="EMBL" id="QURH01000227">
    <property type="protein sequence ID" value="RFU41170.1"/>
    <property type="molecule type" value="Genomic_DNA"/>
</dbReference>
<dbReference type="AlphaFoldDB" id="A0A372JMJ2"/>
<evidence type="ECO:0000256" key="2">
    <source>
        <dbReference type="SAM" id="Phobius"/>
    </source>
</evidence>
<proteinExistence type="predicted"/>
<reference evidence="3 4" key="1">
    <citation type="submission" date="2018-08" db="EMBL/GenBank/DDBJ databases">
        <title>Actinomadura jelena sp. nov., a novel Actinomycete isolated from soil in Chad.</title>
        <authorList>
            <person name="Shi L."/>
        </authorList>
    </citation>
    <scope>NUCLEOTIDE SEQUENCE [LARGE SCALE GENOMIC DNA]</scope>
    <source>
        <strain evidence="3 4">NEAU-G17</strain>
    </source>
</reference>
<name>A0A372JMJ2_9ACTN</name>
<keyword evidence="2" id="KW-0812">Transmembrane</keyword>
<evidence type="ECO:0000256" key="1">
    <source>
        <dbReference type="SAM" id="MobiDB-lite"/>
    </source>
</evidence>
<feature type="transmembrane region" description="Helical" evidence="2">
    <location>
        <begin position="12"/>
        <end position="36"/>
    </location>
</feature>
<evidence type="ECO:0000313" key="3">
    <source>
        <dbReference type="EMBL" id="RFU41170.1"/>
    </source>
</evidence>
<feature type="compositionally biased region" description="Polar residues" evidence="1">
    <location>
        <begin position="42"/>
        <end position="59"/>
    </location>
</feature>
<sequence length="148" mass="14899">MGRHRSDPRGLARILLAALAVVAVVALLVVGGIALFNAVNTGDDSKPRQSAATSASNGAGHSGDTKADASTPLVIKVVGPATDVLVTVAGSNKVLAQGPLNTGEGRKIDEAPLNVVAQNGGAVQVTICGKVQPRKPSGQRGTWFVGKC</sequence>
<organism evidence="3 4">
    <name type="scientific">Actinomadura logoneensis</name>
    <dbReference type="NCBI Taxonomy" id="2293572"/>
    <lineage>
        <taxon>Bacteria</taxon>
        <taxon>Bacillati</taxon>
        <taxon>Actinomycetota</taxon>
        <taxon>Actinomycetes</taxon>
        <taxon>Streptosporangiales</taxon>
        <taxon>Thermomonosporaceae</taxon>
        <taxon>Actinomadura</taxon>
    </lineage>
</organism>
<evidence type="ECO:0000313" key="4">
    <source>
        <dbReference type="Proteomes" id="UP000261811"/>
    </source>
</evidence>